<gene>
    <name evidence="2" type="ORF">K489DRAFT_70453</name>
</gene>
<organism evidence="2">
    <name type="scientific">Dissoconium aciculare CBS 342.82</name>
    <dbReference type="NCBI Taxonomy" id="1314786"/>
    <lineage>
        <taxon>Eukaryota</taxon>
        <taxon>Fungi</taxon>
        <taxon>Dikarya</taxon>
        <taxon>Ascomycota</taxon>
        <taxon>Pezizomycotina</taxon>
        <taxon>Dothideomycetes</taxon>
        <taxon>Dothideomycetidae</taxon>
        <taxon>Mycosphaerellales</taxon>
        <taxon>Dissoconiaceae</taxon>
        <taxon>Dissoconium</taxon>
    </lineage>
</organism>
<protein>
    <submittedName>
        <fullName evidence="2">Uncharacterized protein</fullName>
    </submittedName>
</protein>
<dbReference type="AlphaFoldDB" id="A0A6J3LYA7"/>
<proteinExistence type="predicted"/>
<reference evidence="2" key="1">
    <citation type="submission" date="2020-01" db="EMBL/GenBank/DDBJ databases">
        <authorList>
            <consortium name="DOE Joint Genome Institute"/>
            <person name="Haridas S."/>
            <person name="Albert R."/>
            <person name="Binder M."/>
            <person name="Bloem J."/>
            <person name="Labutti K."/>
            <person name="Salamov A."/>
            <person name="Andreopoulos B."/>
            <person name="Baker S.E."/>
            <person name="Barry K."/>
            <person name="Bills G."/>
            <person name="Bluhm B.H."/>
            <person name="Cannon C."/>
            <person name="Castanera R."/>
            <person name="Culley D.E."/>
            <person name="Daum C."/>
            <person name="Ezra D."/>
            <person name="Gonzalez J.B."/>
            <person name="Henrissat B."/>
            <person name="Kuo A."/>
            <person name="Liang C."/>
            <person name="Lipzen A."/>
            <person name="Lutzoni F."/>
            <person name="Magnuson J."/>
            <person name="Mondo S."/>
            <person name="Nolan M."/>
            <person name="Ohm R."/>
            <person name="Pangilinan J."/>
            <person name="Park H.-J."/>
            <person name="Ramirez L."/>
            <person name="Alfaro M."/>
            <person name="Sun H."/>
            <person name="Tritt A."/>
            <person name="Yoshinaga Y."/>
            <person name="Zwiers L.-H."/>
            <person name="Turgeon B.G."/>
            <person name="Goodwin S.B."/>
            <person name="Spatafora J.W."/>
            <person name="Crous P.W."/>
            <person name="Grigoriev I.V."/>
        </authorList>
    </citation>
    <scope>NUCLEOTIDE SEQUENCE</scope>
    <source>
        <strain evidence="2">CBS 342.82</strain>
    </source>
</reference>
<dbReference type="Proteomes" id="UP000504637">
    <property type="component" value="Unplaced"/>
</dbReference>
<reference evidence="2" key="3">
    <citation type="submission" date="2025-08" db="UniProtKB">
        <authorList>
            <consortium name="RefSeq"/>
        </authorList>
    </citation>
    <scope>IDENTIFICATION</scope>
    <source>
        <strain evidence="2">CBS 342.82</strain>
    </source>
</reference>
<reference evidence="2" key="2">
    <citation type="submission" date="2020-04" db="EMBL/GenBank/DDBJ databases">
        <authorList>
            <consortium name="NCBI Genome Project"/>
        </authorList>
    </citation>
    <scope>NUCLEOTIDE SEQUENCE</scope>
    <source>
        <strain evidence="2">CBS 342.82</strain>
    </source>
</reference>
<evidence type="ECO:0000313" key="2">
    <source>
        <dbReference type="RefSeq" id="XP_033456638.1"/>
    </source>
</evidence>
<name>A0A6J3LYA7_9PEZI</name>
<accession>A0A6J3LYA7</accession>
<dbReference type="RefSeq" id="XP_033456638.1">
    <property type="nucleotide sequence ID" value="XM_033608853.1"/>
</dbReference>
<dbReference type="GeneID" id="54366654"/>
<evidence type="ECO:0000313" key="1">
    <source>
        <dbReference type="Proteomes" id="UP000504637"/>
    </source>
</evidence>
<sequence>MLCLLIRLVWYWQTRQSQRVKRRCAVHCVYVCLNTFSMVIGICPKCHLSRPVVRWWTIEDALERLGRRSGIPS</sequence>
<keyword evidence="1" id="KW-1185">Reference proteome</keyword>